<feature type="region of interest" description="Disordered" evidence="1">
    <location>
        <begin position="483"/>
        <end position="502"/>
    </location>
</feature>
<evidence type="ECO:0000313" key="5">
    <source>
        <dbReference type="Proteomes" id="UP000807716"/>
    </source>
</evidence>
<sequence>MDIETSTQSDSDSDHDSSLSQPFLRFSALLASSSGRNHTSTSAAQQYAQLQLRRAAHRPYLSTSGGSSSNSGGSGSRPTSRSSHITFGTLKKASMSSRPSSTHGTKAKLTVLPTYLRHTSFLDHFLPEGTPPPGSNLPSTGSSADHESTKRRRLADMPPYQQNVIQHDQHGLLRGVYHSQQRQHQQHVHQRRHHFRRSSDSSNSSSGGSSGSNGSGNESGYSRSSDHIVASGKATASLVEERSPLKYQLPSRWSCTDKLDQMELAEDDLQVKYVGEGEEDTDAAAIRANRPIPPQCGIYYFEVYIKNKGRHGYIGVGVCNSTVNLARLPGWDRDSWGYHGDDGHSFGGRGKGDPYGPTFTTGDTVGCGINFRDNTLFYTKNGVYLGIAFRDLRGTLYPTVGMRTPGEILETNFGQSEFMFNIVDHVKNERMESWRQMEESALRGPPIQLDYSLANLVLSYMVHHGYSESAKQFAQDLQLGVGAAPASSPDSSSPSSSSLETSKTKALVDGAIGTTATIFTSQAAEHLHMVEDTIKRKAIRHAILEGDVDGAIEMLQESYQGVLDTEEDLMLQLQCRKFMEMVRNASSHRRCHGNHSSIASSHGGRCLKIKEESNNDDDDAMDVDEPVTVPQHGHGKEKEKKQTHKDIKQKNKAKAIYRDEDEDLEADGPAAEELDMLAEAIEFGQTLQQQYKDDRRPIVQRMLVDAFSVLAYKDMEEEVVEGGATSTTGSSTTVTSKSSCKSRHANMLSREGVANAVNLAILASQQLPTVAPLETIYRQTKMTLEELTRRGVGSAAFFDFHKDCF</sequence>
<dbReference type="InterPro" id="IPR035782">
    <property type="entry name" value="SPRY_RanBP9/10"/>
</dbReference>
<dbReference type="SUPFAM" id="SSF49899">
    <property type="entry name" value="Concanavalin A-like lectins/glucanases"/>
    <property type="match status" value="1"/>
</dbReference>
<feature type="region of interest" description="Disordered" evidence="1">
    <location>
        <begin position="123"/>
        <end position="158"/>
    </location>
</feature>
<feature type="region of interest" description="Disordered" evidence="1">
    <location>
        <begin position="178"/>
        <end position="235"/>
    </location>
</feature>
<reference evidence="4" key="1">
    <citation type="journal article" date="2020" name="Fungal Divers.">
        <title>Resolving the Mortierellaceae phylogeny through synthesis of multi-gene phylogenetics and phylogenomics.</title>
        <authorList>
            <person name="Vandepol N."/>
            <person name="Liber J."/>
            <person name="Desiro A."/>
            <person name="Na H."/>
            <person name="Kennedy M."/>
            <person name="Barry K."/>
            <person name="Grigoriev I.V."/>
            <person name="Miller A.N."/>
            <person name="O'Donnell K."/>
            <person name="Stajich J.E."/>
            <person name="Bonito G."/>
        </authorList>
    </citation>
    <scope>NUCLEOTIDE SEQUENCE</scope>
    <source>
        <strain evidence="4">BC1065</strain>
    </source>
</reference>
<dbReference type="InterPro" id="IPR050618">
    <property type="entry name" value="Ubq-SigPath_Reg"/>
</dbReference>
<dbReference type="InterPro" id="IPR001870">
    <property type="entry name" value="B30.2/SPRY"/>
</dbReference>
<organism evidence="4 5">
    <name type="scientific">Actinomortierella ambigua</name>
    <dbReference type="NCBI Taxonomy" id="1343610"/>
    <lineage>
        <taxon>Eukaryota</taxon>
        <taxon>Fungi</taxon>
        <taxon>Fungi incertae sedis</taxon>
        <taxon>Mucoromycota</taxon>
        <taxon>Mortierellomycotina</taxon>
        <taxon>Mortierellomycetes</taxon>
        <taxon>Mortierellales</taxon>
        <taxon>Mortierellaceae</taxon>
        <taxon>Actinomortierella</taxon>
    </lineage>
</organism>
<dbReference type="Gene3D" id="2.60.120.920">
    <property type="match status" value="1"/>
</dbReference>
<feature type="domain" description="B30.2/SPRY" evidence="2">
    <location>
        <begin position="231"/>
        <end position="418"/>
    </location>
</feature>
<evidence type="ECO:0000256" key="1">
    <source>
        <dbReference type="SAM" id="MobiDB-lite"/>
    </source>
</evidence>
<feature type="region of interest" description="Disordered" evidence="1">
    <location>
        <begin position="609"/>
        <end position="653"/>
    </location>
</feature>
<comment type="caution">
    <text evidence="4">The sequence shown here is derived from an EMBL/GenBank/DDBJ whole genome shotgun (WGS) entry which is preliminary data.</text>
</comment>
<dbReference type="PROSITE" id="PS50188">
    <property type="entry name" value="B302_SPRY"/>
    <property type="match status" value="1"/>
</dbReference>
<dbReference type="PANTHER" id="PTHR12864">
    <property type="entry name" value="RAN BINDING PROTEIN 9-RELATED"/>
    <property type="match status" value="1"/>
</dbReference>
<dbReference type="SMART" id="SM00449">
    <property type="entry name" value="SPRY"/>
    <property type="match status" value="1"/>
</dbReference>
<feature type="compositionally biased region" description="Basic and acidic residues" evidence="1">
    <location>
        <begin position="634"/>
        <end position="649"/>
    </location>
</feature>
<dbReference type="InterPro" id="IPR006595">
    <property type="entry name" value="CTLH_C"/>
</dbReference>
<dbReference type="SMART" id="SM00668">
    <property type="entry name" value="CTLH"/>
    <property type="match status" value="1"/>
</dbReference>
<evidence type="ECO:0000259" key="3">
    <source>
        <dbReference type="PROSITE" id="PS50897"/>
    </source>
</evidence>
<dbReference type="PROSITE" id="PS50896">
    <property type="entry name" value="LISH"/>
    <property type="match status" value="1"/>
</dbReference>
<name>A0A9P6U0X6_9FUNG</name>
<dbReference type="Proteomes" id="UP000807716">
    <property type="component" value="Unassembled WGS sequence"/>
</dbReference>
<feature type="domain" description="CTLH" evidence="3">
    <location>
        <begin position="532"/>
        <end position="589"/>
    </location>
</feature>
<dbReference type="SMART" id="SM00757">
    <property type="entry name" value="CRA"/>
    <property type="match status" value="1"/>
</dbReference>
<dbReference type="Pfam" id="PF08513">
    <property type="entry name" value="LisH"/>
    <property type="match status" value="1"/>
</dbReference>
<feature type="compositionally biased region" description="Acidic residues" evidence="1">
    <location>
        <begin position="614"/>
        <end position="625"/>
    </location>
</feature>
<evidence type="ECO:0008006" key="6">
    <source>
        <dbReference type="Google" id="ProtNLM"/>
    </source>
</evidence>
<dbReference type="EMBL" id="JAAAJB010000516">
    <property type="protein sequence ID" value="KAG0254435.1"/>
    <property type="molecule type" value="Genomic_DNA"/>
</dbReference>
<dbReference type="Pfam" id="PF00622">
    <property type="entry name" value="SPRY"/>
    <property type="match status" value="1"/>
</dbReference>
<dbReference type="InterPro" id="IPR013320">
    <property type="entry name" value="ConA-like_dom_sf"/>
</dbReference>
<dbReference type="InterPro" id="IPR024964">
    <property type="entry name" value="CTLH/CRA"/>
</dbReference>
<dbReference type="AlphaFoldDB" id="A0A9P6U0X6"/>
<dbReference type="InterPro" id="IPR006594">
    <property type="entry name" value="LisH"/>
</dbReference>
<dbReference type="OrthoDB" id="25503at2759"/>
<gene>
    <name evidence="4" type="ORF">DFQ27_006838</name>
</gene>
<feature type="compositionally biased region" description="Low complexity" evidence="1">
    <location>
        <begin position="62"/>
        <end position="83"/>
    </location>
</feature>
<proteinExistence type="predicted"/>
<protein>
    <recommendedName>
        <fullName evidence="6">SPRY-domain-containing protein</fullName>
    </recommendedName>
</protein>
<dbReference type="InterPro" id="IPR013144">
    <property type="entry name" value="CRA_dom"/>
</dbReference>
<accession>A0A9P6U0X6</accession>
<feature type="region of interest" description="Disordered" evidence="1">
    <location>
        <begin position="60"/>
        <end position="83"/>
    </location>
</feature>
<feature type="compositionally biased region" description="Basic residues" evidence="1">
    <location>
        <begin position="184"/>
        <end position="196"/>
    </location>
</feature>
<keyword evidence="5" id="KW-1185">Reference proteome</keyword>
<dbReference type="CDD" id="cd12909">
    <property type="entry name" value="SPRY_RanBP9_10"/>
    <property type="match status" value="1"/>
</dbReference>
<evidence type="ECO:0000259" key="2">
    <source>
        <dbReference type="PROSITE" id="PS50188"/>
    </source>
</evidence>
<dbReference type="InterPro" id="IPR043136">
    <property type="entry name" value="B30.2/SPRY_sf"/>
</dbReference>
<dbReference type="InterPro" id="IPR003877">
    <property type="entry name" value="SPRY_dom"/>
</dbReference>
<feature type="compositionally biased region" description="Low complexity" evidence="1">
    <location>
        <begin position="483"/>
        <end position="498"/>
    </location>
</feature>
<evidence type="ECO:0000313" key="4">
    <source>
        <dbReference type="EMBL" id="KAG0254435.1"/>
    </source>
</evidence>
<dbReference type="Pfam" id="PF10607">
    <property type="entry name" value="CTLH"/>
    <property type="match status" value="1"/>
</dbReference>
<dbReference type="PROSITE" id="PS50897">
    <property type="entry name" value="CTLH"/>
    <property type="match status" value="1"/>
</dbReference>